<dbReference type="InterPro" id="IPR000326">
    <property type="entry name" value="PAP2/HPO"/>
</dbReference>
<dbReference type="SUPFAM" id="SSF48317">
    <property type="entry name" value="Acid phosphatase/Vanadium-dependent haloperoxidase"/>
    <property type="match status" value="1"/>
</dbReference>
<dbReference type="PANTHER" id="PTHR30353:SF15">
    <property type="entry name" value="INNER MEMBRANE PROTEIN YABI"/>
    <property type="match status" value="1"/>
</dbReference>
<keyword evidence="3" id="KW-1003">Cell membrane</keyword>
<dbReference type="SMART" id="SM00014">
    <property type="entry name" value="acidPPc"/>
    <property type="match status" value="1"/>
</dbReference>
<gene>
    <name evidence="9" type="ORF">J5474_14115</name>
</gene>
<dbReference type="Proteomes" id="UP000675940">
    <property type="component" value="Unassembled WGS sequence"/>
</dbReference>
<dbReference type="InterPro" id="IPR036938">
    <property type="entry name" value="PAP2/HPO_sf"/>
</dbReference>
<dbReference type="PANTHER" id="PTHR30353">
    <property type="entry name" value="INNER MEMBRANE PROTEIN DEDA-RELATED"/>
    <property type="match status" value="1"/>
</dbReference>
<accession>A0A940S412</accession>
<feature type="transmembrane region" description="Helical" evidence="7">
    <location>
        <begin position="454"/>
        <end position="472"/>
    </location>
</feature>
<evidence type="ECO:0000256" key="7">
    <source>
        <dbReference type="SAM" id="Phobius"/>
    </source>
</evidence>
<reference evidence="9" key="1">
    <citation type="submission" date="2021-03" db="EMBL/GenBank/DDBJ databases">
        <title>Sagittula salina sp. nov. strain M10.9X isolated from the marine waste.</title>
        <authorList>
            <person name="Satari L."/>
            <person name="Molina-Menor E."/>
            <person name="Vidal-Verdu A."/>
            <person name="Pascual J."/>
            <person name="Pereto J."/>
            <person name="Porcar M."/>
        </authorList>
    </citation>
    <scope>NUCLEOTIDE SEQUENCE</scope>
    <source>
        <strain evidence="9">M10.9X</strain>
    </source>
</reference>
<name>A0A940S412_9RHOB</name>
<comment type="similarity">
    <text evidence="2">Belongs to the DedA family.</text>
</comment>
<evidence type="ECO:0000256" key="1">
    <source>
        <dbReference type="ARBA" id="ARBA00004651"/>
    </source>
</evidence>
<dbReference type="Gene3D" id="1.20.144.10">
    <property type="entry name" value="Phosphatidic acid phosphatase type 2/haloperoxidase"/>
    <property type="match status" value="1"/>
</dbReference>
<feature type="transmembrane region" description="Helical" evidence="7">
    <location>
        <begin position="241"/>
        <end position="259"/>
    </location>
</feature>
<evidence type="ECO:0000256" key="6">
    <source>
        <dbReference type="ARBA" id="ARBA00023136"/>
    </source>
</evidence>
<feature type="transmembrane region" description="Helical" evidence="7">
    <location>
        <begin position="325"/>
        <end position="347"/>
    </location>
</feature>
<dbReference type="Pfam" id="PF09335">
    <property type="entry name" value="VTT_dom"/>
    <property type="match status" value="1"/>
</dbReference>
<evidence type="ECO:0000256" key="2">
    <source>
        <dbReference type="ARBA" id="ARBA00010792"/>
    </source>
</evidence>
<feature type="transmembrane region" description="Helical" evidence="7">
    <location>
        <begin position="296"/>
        <end position="318"/>
    </location>
</feature>
<dbReference type="RefSeq" id="WP_209361547.1">
    <property type="nucleotide sequence ID" value="NZ_JAGISH010000007.1"/>
</dbReference>
<feature type="transmembrane region" description="Helical" evidence="7">
    <location>
        <begin position="60"/>
        <end position="83"/>
    </location>
</feature>
<feature type="transmembrane region" description="Helical" evidence="7">
    <location>
        <begin position="391"/>
        <end position="412"/>
    </location>
</feature>
<dbReference type="AlphaFoldDB" id="A0A940S412"/>
<feature type="transmembrane region" description="Helical" evidence="7">
    <location>
        <begin position="424"/>
        <end position="442"/>
    </location>
</feature>
<evidence type="ECO:0000256" key="3">
    <source>
        <dbReference type="ARBA" id="ARBA00022475"/>
    </source>
</evidence>
<comment type="subcellular location">
    <subcellularLocation>
        <location evidence="1">Cell membrane</location>
        <topology evidence="1">Multi-pass membrane protein</topology>
    </subcellularLocation>
</comment>
<dbReference type="EMBL" id="JAGISH010000007">
    <property type="protein sequence ID" value="MBP0483619.1"/>
    <property type="molecule type" value="Genomic_DNA"/>
</dbReference>
<dbReference type="GO" id="GO:0005886">
    <property type="term" value="C:plasma membrane"/>
    <property type="evidence" value="ECO:0007669"/>
    <property type="project" value="UniProtKB-SubCell"/>
</dbReference>
<keyword evidence="6 7" id="KW-0472">Membrane</keyword>
<feature type="domain" description="Phosphatidic acid phosphatase type 2/haloperoxidase" evidence="8">
    <location>
        <begin position="326"/>
        <end position="435"/>
    </location>
</feature>
<feature type="transmembrane region" description="Helical" evidence="7">
    <location>
        <begin position="6"/>
        <end position="27"/>
    </location>
</feature>
<feature type="transmembrane region" description="Helical" evidence="7">
    <location>
        <begin position="103"/>
        <end position="128"/>
    </location>
</feature>
<keyword evidence="4 7" id="KW-0812">Transmembrane</keyword>
<feature type="transmembrane region" description="Helical" evidence="7">
    <location>
        <begin position="367"/>
        <end position="384"/>
    </location>
</feature>
<evidence type="ECO:0000313" key="9">
    <source>
        <dbReference type="EMBL" id="MBP0483619.1"/>
    </source>
</evidence>
<keyword evidence="10" id="KW-1185">Reference proteome</keyword>
<dbReference type="InterPro" id="IPR032818">
    <property type="entry name" value="DedA-like"/>
</dbReference>
<evidence type="ECO:0000313" key="10">
    <source>
        <dbReference type="Proteomes" id="UP000675940"/>
    </source>
</evidence>
<evidence type="ECO:0000259" key="8">
    <source>
        <dbReference type="SMART" id="SM00014"/>
    </source>
</evidence>
<keyword evidence="5 7" id="KW-1133">Transmembrane helix</keyword>
<comment type="caution">
    <text evidence="9">The sequence shown here is derived from an EMBL/GenBank/DDBJ whole genome shotgun (WGS) entry which is preliminary data.</text>
</comment>
<feature type="transmembrane region" description="Helical" evidence="7">
    <location>
        <begin position="172"/>
        <end position="192"/>
    </location>
</feature>
<feature type="transmembrane region" description="Helical" evidence="7">
    <location>
        <begin position="135"/>
        <end position="157"/>
    </location>
</feature>
<protein>
    <submittedName>
        <fullName evidence="9">Bifunctional DedA family/phosphatase PAP2 family protein</fullName>
    </submittedName>
</protein>
<evidence type="ECO:0000256" key="5">
    <source>
        <dbReference type="ARBA" id="ARBA00022989"/>
    </source>
</evidence>
<evidence type="ECO:0000256" key="4">
    <source>
        <dbReference type="ARBA" id="ARBA00022692"/>
    </source>
</evidence>
<organism evidence="9 10">
    <name type="scientific">Sagittula salina</name>
    <dbReference type="NCBI Taxonomy" id="2820268"/>
    <lineage>
        <taxon>Bacteria</taxon>
        <taxon>Pseudomonadati</taxon>
        <taxon>Pseudomonadota</taxon>
        <taxon>Alphaproteobacteria</taxon>
        <taxon>Rhodobacterales</taxon>
        <taxon>Roseobacteraceae</taxon>
        <taxon>Sagittula</taxon>
    </lineage>
</organism>
<proteinExistence type="inferred from homology"/>
<sequence length="660" mass="69571">MTVSDILPALDALGIWSYWIIGLASLLEGWWLTGPLVPGTLAVDAGGALVRLGHLDFIDLIWFVTLGAILGGEIGWASGKWLGRRGVPPGRGLARAQTLFTRYGGVALVLGRFLGPVAGFVPLAAALAGMERRRFVLWNVLGGVLFALTHVSLGYLAGDVLARIGPYLPRPVLPLALLAALVALTWIATRSLRRGVPVIRRGVGAALHKAAGWHWVARLGERHPRVARFLVARLDPARGRGLLATAITVLVVYLVALFIDGAFDLAMVPDTVALDQRVAQLAHAYWSPGALGFAGWFTQAGHVPVATLVALACVLGFAAAGRRAAAAGMAVAVVGNAVTVTLLKLVFGRARPELSYFLETSHSFPSGHAAISVALYGTLALMLWRERVIGPTTAVVAGVGMASGLGFTRVYLVEHFLSDVLNGWVVGAIWMVIGFALAEGFRHRWALHGPLWRRAGLAAMAACLIAAGGFALRDVKDPVARGAVAETVIRDLRARVASGQFPVEVVRLDGEALPPVSLVTVGLRQEALVKRLEAVGWVRVPRPDFWSVAAALRAELTQTAQPGAAVPPAFRAAVPAAVALRAPEGVLRVWPAGVDDIGQPMMALAIASEDGARGWSLTEARRAVMSAIGGTAQTIPGPAAKGRRWSFDGQILRLEVGGGV</sequence>
<dbReference type="Pfam" id="PF01569">
    <property type="entry name" value="PAP2"/>
    <property type="match status" value="1"/>
</dbReference>
<dbReference type="InterPro" id="IPR032816">
    <property type="entry name" value="VTT_dom"/>
</dbReference>